<feature type="domain" description="OmpR/PhoB-type" evidence="7">
    <location>
        <begin position="1"/>
        <end position="92"/>
    </location>
</feature>
<keyword evidence="2" id="KW-0805">Transcription regulation</keyword>
<keyword evidence="4" id="KW-0804">Transcription</keyword>
<evidence type="ECO:0000256" key="4">
    <source>
        <dbReference type="ARBA" id="ARBA00023163"/>
    </source>
</evidence>
<dbReference type="SUPFAM" id="SSF52540">
    <property type="entry name" value="P-loop containing nucleoside triphosphate hydrolases"/>
    <property type="match status" value="1"/>
</dbReference>
<dbReference type="InterPro" id="IPR016032">
    <property type="entry name" value="Sig_transdc_resp-reg_C-effctor"/>
</dbReference>
<proteinExistence type="inferred from homology"/>
<dbReference type="Gene3D" id="1.25.40.10">
    <property type="entry name" value="Tetratricopeptide repeat domain"/>
    <property type="match status" value="3"/>
</dbReference>
<evidence type="ECO:0000313" key="8">
    <source>
        <dbReference type="EMBL" id="MFI6499504.1"/>
    </source>
</evidence>
<name>A0ABW7YYF9_9ACTN</name>
<dbReference type="PROSITE" id="PS50005">
    <property type="entry name" value="TPR"/>
    <property type="match status" value="1"/>
</dbReference>
<dbReference type="PROSITE" id="PS51755">
    <property type="entry name" value="OMPR_PHOB"/>
    <property type="match status" value="1"/>
</dbReference>
<dbReference type="PANTHER" id="PTHR35807">
    <property type="entry name" value="TRANSCRIPTIONAL REGULATOR REDD-RELATED"/>
    <property type="match status" value="1"/>
</dbReference>
<reference evidence="8 9" key="1">
    <citation type="submission" date="2024-10" db="EMBL/GenBank/DDBJ databases">
        <title>The Natural Products Discovery Center: Release of the First 8490 Sequenced Strains for Exploring Actinobacteria Biosynthetic Diversity.</title>
        <authorList>
            <person name="Kalkreuter E."/>
            <person name="Kautsar S.A."/>
            <person name="Yang D."/>
            <person name="Bader C.D."/>
            <person name="Teijaro C.N."/>
            <person name="Fluegel L."/>
            <person name="Davis C.M."/>
            <person name="Simpson J.R."/>
            <person name="Lauterbach L."/>
            <person name="Steele A.D."/>
            <person name="Gui C."/>
            <person name="Meng S."/>
            <person name="Li G."/>
            <person name="Viehrig K."/>
            <person name="Ye F."/>
            <person name="Su P."/>
            <person name="Kiefer A.F."/>
            <person name="Nichols A."/>
            <person name="Cepeda A.J."/>
            <person name="Yan W."/>
            <person name="Fan B."/>
            <person name="Jiang Y."/>
            <person name="Adhikari A."/>
            <person name="Zheng C.-J."/>
            <person name="Schuster L."/>
            <person name="Cowan T.M."/>
            <person name="Smanski M.J."/>
            <person name="Chevrette M.G."/>
            <person name="De Carvalho L.P.S."/>
            <person name="Shen B."/>
        </authorList>
    </citation>
    <scope>NUCLEOTIDE SEQUENCE [LARGE SCALE GENOMIC DNA]</scope>
    <source>
        <strain evidence="8 9">NPDC050545</strain>
    </source>
</reference>
<dbReference type="SMART" id="SM01043">
    <property type="entry name" value="BTAD"/>
    <property type="match status" value="1"/>
</dbReference>
<dbReference type="Pfam" id="PF13181">
    <property type="entry name" value="TPR_8"/>
    <property type="match status" value="1"/>
</dbReference>
<accession>A0ABW7YYF9</accession>
<dbReference type="Pfam" id="PF13424">
    <property type="entry name" value="TPR_12"/>
    <property type="match status" value="1"/>
</dbReference>
<dbReference type="PANTHER" id="PTHR35807:SF1">
    <property type="entry name" value="TRANSCRIPTIONAL REGULATOR REDD"/>
    <property type="match status" value="1"/>
</dbReference>
<dbReference type="SUPFAM" id="SSF48452">
    <property type="entry name" value="TPR-like"/>
    <property type="match status" value="2"/>
</dbReference>
<comment type="caution">
    <text evidence="8">The sequence shown here is derived from an EMBL/GenBank/DDBJ whole genome shotgun (WGS) entry which is preliminary data.</text>
</comment>
<dbReference type="Gene3D" id="1.10.10.10">
    <property type="entry name" value="Winged helix-like DNA-binding domain superfamily/Winged helix DNA-binding domain"/>
    <property type="match status" value="1"/>
</dbReference>
<dbReference type="InterPro" id="IPR005158">
    <property type="entry name" value="BTAD"/>
</dbReference>
<dbReference type="RefSeq" id="WP_397082856.1">
    <property type="nucleotide sequence ID" value="NZ_JBITGY010000005.1"/>
</dbReference>
<evidence type="ECO:0000256" key="2">
    <source>
        <dbReference type="ARBA" id="ARBA00023015"/>
    </source>
</evidence>
<dbReference type="EMBL" id="JBITGY010000005">
    <property type="protein sequence ID" value="MFI6499504.1"/>
    <property type="molecule type" value="Genomic_DNA"/>
</dbReference>
<dbReference type="Pfam" id="PF00486">
    <property type="entry name" value="Trans_reg_C"/>
    <property type="match status" value="1"/>
</dbReference>
<keyword evidence="3 6" id="KW-0238">DNA-binding</keyword>
<dbReference type="InterPro" id="IPR001867">
    <property type="entry name" value="OmpR/PhoB-type_DNA-bd"/>
</dbReference>
<evidence type="ECO:0000256" key="5">
    <source>
        <dbReference type="PROSITE-ProRule" id="PRU00339"/>
    </source>
</evidence>
<dbReference type="Gene3D" id="3.40.50.300">
    <property type="entry name" value="P-loop containing nucleotide triphosphate hydrolases"/>
    <property type="match status" value="1"/>
</dbReference>
<dbReference type="SMART" id="SM00028">
    <property type="entry name" value="TPR"/>
    <property type="match status" value="6"/>
</dbReference>
<dbReference type="InterPro" id="IPR019734">
    <property type="entry name" value="TPR_rpt"/>
</dbReference>
<evidence type="ECO:0000256" key="6">
    <source>
        <dbReference type="PROSITE-ProRule" id="PRU01091"/>
    </source>
</evidence>
<keyword evidence="5" id="KW-0802">TPR repeat</keyword>
<feature type="repeat" description="TPR" evidence="5">
    <location>
        <begin position="791"/>
        <end position="824"/>
    </location>
</feature>
<dbReference type="PRINTS" id="PR00364">
    <property type="entry name" value="DISEASERSIST"/>
</dbReference>
<feature type="DNA-binding region" description="OmpR/PhoB-type" evidence="6">
    <location>
        <begin position="1"/>
        <end position="92"/>
    </location>
</feature>
<dbReference type="InterPro" id="IPR011990">
    <property type="entry name" value="TPR-like_helical_dom_sf"/>
</dbReference>
<dbReference type="SMART" id="SM00862">
    <property type="entry name" value="Trans_reg_C"/>
    <property type="match status" value="1"/>
</dbReference>
<comment type="similarity">
    <text evidence="1">Belongs to the AfsR/DnrI/RedD regulatory family.</text>
</comment>
<dbReference type="Proteomes" id="UP001612741">
    <property type="component" value="Unassembled WGS sequence"/>
</dbReference>
<gene>
    <name evidence="8" type="ORF">ACIBG2_19105</name>
</gene>
<evidence type="ECO:0000256" key="1">
    <source>
        <dbReference type="ARBA" id="ARBA00005820"/>
    </source>
</evidence>
<evidence type="ECO:0000313" key="9">
    <source>
        <dbReference type="Proteomes" id="UP001612741"/>
    </source>
</evidence>
<dbReference type="CDD" id="cd15831">
    <property type="entry name" value="BTAD"/>
    <property type="match status" value="1"/>
</dbReference>
<evidence type="ECO:0000256" key="3">
    <source>
        <dbReference type="ARBA" id="ARBA00023125"/>
    </source>
</evidence>
<evidence type="ECO:0000259" key="7">
    <source>
        <dbReference type="PROSITE" id="PS51755"/>
    </source>
</evidence>
<organism evidence="8 9">
    <name type="scientific">Nonomuraea typhae</name>
    <dbReference type="NCBI Taxonomy" id="2603600"/>
    <lineage>
        <taxon>Bacteria</taxon>
        <taxon>Bacillati</taxon>
        <taxon>Actinomycetota</taxon>
        <taxon>Actinomycetes</taxon>
        <taxon>Streptosporangiales</taxon>
        <taxon>Streptosporangiaceae</taxon>
        <taxon>Nonomuraea</taxon>
    </lineage>
</organism>
<dbReference type="InterPro" id="IPR027417">
    <property type="entry name" value="P-loop_NTPase"/>
</dbReference>
<dbReference type="InterPro" id="IPR051677">
    <property type="entry name" value="AfsR-DnrI-RedD_regulator"/>
</dbReference>
<keyword evidence="9" id="KW-1185">Reference proteome</keyword>
<sequence>MAPSSFGILGPVTVVRAGRLIPVPAAKQRVALAALLLHANRHVPADQLIQYLWEDGTPRDSRAALHTHIARLRQVLGDGLIHTDQDGYLIRAGDDEVDVTRFHDLVRRAGRAPGKDEEEALLQEALALWRGPALADVPSAALHRDHAARLGEERLQALERWLQLGLEAGRHERIVADLRTATGAHPLRERLWAQLMLALYRSGRQAEALQAFHTVAGLLREELGIDPGEELRRLHQSILVGEPGLMPRAEPGDRAVEPRPWQLPSAIAAFTGRAAEMRILDGLPAQDGDGADRPARVAVITGTAGVGKTALAVHWGRRNRRRFPDGQLYVNLRGFGVEGPVQPAAALEAMLQGLGVPAQRIPAGLDARSALLRSVLADRRVLMVLDDARDAAQVRPLLPGSGCLVLITSRDQLRGLSLHGDTLHVTLGVFSPGESAALLTSILGEERTRAEPEATAELGRLCAHLPLALRIAVANLTLDRFQSVAGYVAELREGNRLAALRVDGDDQAAVRGAFDLSYAALPPGERAMFRLLGLVPGADFTAEAAAALAACPVEEARRRLAALAGAHLIDRHAPSRHRFHDLLRLYAAEKAEEDDGRAARERLHAWYLHGVLAAVEHTHPHRARLPAAGRTGEVSVAFDGPSAAMGWLAGEHRNLVAAVVEAARSGPRASAWLLTDALRGYFWAVRTTSDWHACGQAAVAAAEAEGDTLGLAAALLALADAHAYREQPEANALYTRALALAGEAGWADGQSTVRGNLAGDLLRHGRLAEAARSLEEGMELDVRDGRQARLAVKHANLGVVYAQLGRLDAAYEHFSEVLEIPTGRHANARYNLGLICHLMGRFEEAYRHLTGVRADLDRTPDPSLESHHAAGFSELLCDLGRHDEALDSAVAALPGSGVDDHFGRALALVALGRVYQVTGRREEAATCLRQAVEVVGRGNPYTKAGALNTLAGVMDGAEATALAEEALRLSRERSFRVQEGRAHTALARIALAAGDRAEGVRQAALALEIHRETGCRPAEAQTLALL</sequence>
<dbReference type="InterPro" id="IPR036388">
    <property type="entry name" value="WH-like_DNA-bd_sf"/>
</dbReference>
<dbReference type="SUPFAM" id="SSF46894">
    <property type="entry name" value="C-terminal effector domain of the bipartite response regulators"/>
    <property type="match status" value="1"/>
</dbReference>
<dbReference type="Pfam" id="PF03704">
    <property type="entry name" value="BTAD"/>
    <property type="match status" value="1"/>
</dbReference>
<protein>
    <submittedName>
        <fullName evidence="8">BTAD domain-containing putative transcriptional regulator</fullName>
    </submittedName>
</protein>